<comment type="caution">
    <text evidence="1">The sequence shown here is derived from an EMBL/GenBank/DDBJ whole genome shotgun (WGS) entry which is preliminary data.</text>
</comment>
<evidence type="ECO:0000313" key="1">
    <source>
        <dbReference type="EMBL" id="PKK92206.1"/>
    </source>
</evidence>
<gene>
    <name evidence="1" type="ORF">CVV64_01995</name>
</gene>
<accession>A0A2N1PV58</accession>
<proteinExistence type="predicted"/>
<evidence type="ECO:0000313" key="2">
    <source>
        <dbReference type="Proteomes" id="UP000233256"/>
    </source>
</evidence>
<name>A0A2N1PV58_9BACT</name>
<organism evidence="1 2">
    <name type="scientific">Candidatus Wallbacteria bacterium HGW-Wallbacteria-1</name>
    <dbReference type="NCBI Taxonomy" id="2013854"/>
    <lineage>
        <taxon>Bacteria</taxon>
        <taxon>Candidatus Walliibacteriota</taxon>
    </lineage>
</organism>
<protein>
    <submittedName>
        <fullName evidence="1">Uncharacterized protein</fullName>
    </submittedName>
</protein>
<sequence length="338" mass="35748">MIQRFILIFSLAIALLISAEFKPCFGNPDPGKARKIQLPVDDTPVRGAVAGSSVVIWTLQGHLISLGLEDSADTPAVKSRVISLRAAGEENIPRDGFRSLHGDGHDVIGVTFRGEVLRISSADITCKFVGNFRDVPQILIGKGSKPHLVDDPGPAMTAGKPSASLSAGKTMPGGWTVVNRVSGQKILATPSGLFAPITSAGKDGSEGRGWKMVLEWPETDSGTPLWSFGFSEKTLLAAMGSSMTMGCNGIVTVSDTQTASAQGAVGSGITAIWSRGSDFVVFRLYEKALVIEPGREKGSNIQFLGTDSLEEMAVMDLDSSDKGTLFVTTSGLYWLKAE</sequence>
<dbReference type="EMBL" id="PGXC01000001">
    <property type="protein sequence ID" value="PKK92206.1"/>
    <property type="molecule type" value="Genomic_DNA"/>
</dbReference>
<dbReference type="Proteomes" id="UP000233256">
    <property type="component" value="Unassembled WGS sequence"/>
</dbReference>
<reference evidence="1 2" key="1">
    <citation type="journal article" date="2017" name="ISME J.">
        <title>Potential for microbial H2 and metal transformations associated with novel bacteria and archaea in deep terrestrial subsurface sediments.</title>
        <authorList>
            <person name="Hernsdorf A.W."/>
            <person name="Amano Y."/>
            <person name="Miyakawa K."/>
            <person name="Ise K."/>
            <person name="Suzuki Y."/>
            <person name="Anantharaman K."/>
            <person name="Probst A."/>
            <person name="Burstein D."/>
            <person name="Thomas B.C."/>
            <person name="Banfield J.F."/>
        </authorList>
    </citation>
    <scope>NUCLEOTIDE SEQUENCE [LARGE SCALE GENOMIC DNA]</scope>
    <source>
        <strain evidence="1">HGW-Wallbacteria-1</strain>
    </source>
</reference>
<dbReference type="AlphaFoldDB" id="A0A2N1PV58"/>